<dbReference type="Gene3D" id="1.25.40.290">
    <property type="entry name" value="ARM repeat domains"/>
    <property type="match status" value="1"/>
</dbReference>
<reference evidence="1 2" key="1">
    <citation type="submission" date="2018-03" db="EMBL/GenBank/DDBJ databases">
        <title>Genomic Encyclopedia of Archaeal and Bacterial Type Strains, Phase II (KMG-II): from individual species to whole genera.</title>
        <authorList>
            <person name="Goeker M."/>
        </authorList>
    </citation>
    <scope>NUCLEOTIDE SEQUENCE [LARGE SCALE GENOMIC DNA]</scope>
    <source>
        <strain evidence="1 2">DSM 29328</strain>
    </source>
</reference>
<sequence>MTEDRFSLKDHLFNVEKVGLLAGWMAVADPGFDRSLFVEQVMGRLPELELKARIDWIATCLQAQLPDAFPQAAAVIFRALPPPLDPTRTDDDFGDFIIAPFGVVVERMGAEAHPDLSLDLFEALTQRFSMELSIRSFLNRWPEEVLARMERWVEHPNYHVRRLVSEGTRPRLPWAQKVTLDPLRPLPLLDRLHSDSTRYVTRSVANHLNDISKVSPEVVITRLAEWRAVGRQSEGELDWMTRHALRTRIKAGDPAAMELLGYRADADVVLEALEVPDAVAINDVAEIAVRLRAAQRERVIVDYVIDFATASGRRRQKVFKLKDTVVPAGNVVTLTKRHRFKGGATTFTLYPGRHVLRVQANGRILGERAFDLLAPNEG</sequence>
<dbReference type="SUPFAM" id="SSF48371">
    <property type="entry name" value="ARM repeat"/>
    <property type="match status" value="1"/>
</dbReference>
<dbReference type="Proteomes" id="UP000239480">
    <property type="component" value="Unassembled WGS sequence"/>
</dbReference>
<keyword evidence="2" id="KW-1185">Reference proteome</keyword>
<protein>
    <submittedName>
        <fullName evidence="1">3-methyladenine DNA glycosylase AlkC</fullName>
    </submittedName>
</protein>
<evidence type="ECO:0000313" key="1">
    <source>
        <dbReference type="EMBL" id="PRY25249.1"/>
    </source>
</evidence>
<organism evidence="1 2">
    <name type="scientific">Aliiruegeria haliotis</name>
    <dbReference type="NCBI Taxonomy" id="1280846"/>
    <lineage>
        <taxon>Bacteria</taxon>
        <taxon>Pseudomonadati</taxon>
        <taxon>Pseudomonadota</taxon>
        <taxon>Alphaproteobacteria</taxon>
        <taxon>Rhodobacterales</taxon>
        <taxon>Roseobacteraceae</taxon>
        <taxon>Aliiruegeria</taxon>
    </lineage>
</organism>
<dbReference type="AlphaFoldDB" id="A0A2T0RVM1"/>
<dbReference type="RefSeq" id="WP_106204167.1">
    <property type="nucleotide sequence ID" value="NZ_PVTD01000002.1"/>
</dbReference>
<evidence type="ECO:0000313" key="2">
    <source>
        <dbReference type="Proteomes" id="UP000239480"/>
    </source>
</evidence>
<gene>
    <name evidence="1" type="ORF">CLV78_102426</name>
</gene>
<accession>A0A2T0RVM1</accession>
<proteinExistence type="predicted"/>
<dbReference type="OrthoDB" id="9797162at2"/>
<dbReference type="InterPro" id="IPR016024">
    <property type="entry name" value="ARM-type_fold"/>
</dbReference>
<name>A0A2T0RVM1_9RHOB</name>
<dbReference type="EMBL" id="PVTD01000002">
    <property type="protein sequence ID" value="PRY25249.1"/>
    <property type="molecule type" value="Genomic_DNA"/>
</dbReference>
<comment type="caution">
    <text evidence="1">The sequence shown here is derived from an EMBL/GenBank/DDBJ whole genome shotgun (WGS) entry which is preliminary data.</text>
</comment>